<name>A0AAV5USU7_9BILA</name>
<evidence type="ECO:0000256" key="3">
    <source>
        <dbReference type="SAM" id="SignalP"/>
    </source>
</evidence>
<dbReference type="InterPro" id="IPR017853">
    <property type="entry name" value="GH"/>
</dbReference>
<dbReference type="PANTHER" id="PTHR23208">
    <property type="entry name" value="LYSOZYME PROTEIN"/>
    <property type="match status" value="1"/>
</dbReference>
<dbReference type="AlphaFoldDB" id="A0AAV5USU7"/>
<keyword evidence="5" id="KW-1185">Reference proteome</keyword>
<reference evidence="4" key="1">
    <citation type="submission" date="2023-10" db="EMBL/GenBank/DDBJ databases">
        <title>Genome assembly of Pristionchus species.</title>
        <authorList>
            <person name="Yoshida K."/>
            <person name="Sommer R.J."/>
        </authorList>
    </citation>
    <scope>NUCLEOTIDE SEQUENCE</scope>
    <source>
        <strain evidence="4">RS5133</strain>
    </source>
</reference>
<dbReference type="PROSITE" id="PS51904">
    <property type="entry name" value="GLYCOSYL_HYDROL_F25_2"/>
    <property type="match status" value="1"/>
</dbReference>
<evidence type="ECO:0000256" key="1">
    <source>
        <dbReference type="ARBA" id="ARBA00010646"/>
    </source>
</evidence>
<evidence type="ECO:0000313" key="4">
    <source>
        <dbReference type="EMBL" id="GMT10159.1"/>
    </source>
</evidence>
<comment type="caution">
    <text evidence="4">The sequence shown here is derived from an EMBL/GenBank/DDBJ whole genome shotgun (WGS) entry which is preliminary data.</text>
</comment>
<dbReference type="EMBL" id="BTSY01000001">
    <property type="protein sequence ID" value="GMT10159.1"/>
    <property type="molecule type" value="Genomic_DNA"/>
</dbReference>
<proteinExistence type="inferred from homology"/>
<evidence type="ECO:0000256" key="2">
    <source>
        <dbReference type="ARBA" id="ARBA00022729"/>
    </source>
</evidence>
<sequence>LTMKFILLFLSFAASANCKLGFDAIVEISIPAFQCLKNSSYEFYIARVFRSTGTLDNTGIGNIQNANLAGLETDAYLFPCFADGCGNGTDQVTKAVSALRTAGAYYVGTLWLDIEKFKWSDDIQANRVFIQQMIDTARTLKVKVGIYTERIWWSMIVGDWKGGWELPLWWAHYDKQAAIGNFHPFGGWTSPTLHQFSGDVEGPCGVKEIDQNFMI</sequence>
<evidence type="ECO:0000313" key="5">
    <source>
        <dbReference type="Proteomes" id="UP001432322"/>
    </source>
</evidence>
<dbReference type="Proteomes" id="UP001432322">
    <property type="component" value="Unassembled WGS sequence"/>
</dbReference>
<dbReference type="GO" id="GO:0016998">
    <property type="term" value="P:cell wall macromolecule catabolic process"/>
    <property type="evidence" value="ECO:0007669"/>
    <property type="project" value="InterPro"/>
</dbReference>
<feature type="chain" id="PRO_5043338521" description="Glycoside hydrolase" evidence="3">
    <location>
        <begin position="19"/>
        <end position="215"/>
    </location>
</feature>
<accession>A0AAV5USU7</accession>
<feature type="non-terminal residue" evidence="4">
    <location>
        <position position="1"/>
    </location>
</feature>
<dbReference type="GO" id="GO:0009253">
    <property type="term" value="P:peptidoglycan catabolic process"/>
    <property type="evidence" value="ECO:0007669"/>
    <property type="project" value="InterPro"/>
</dbReference>
<dbReference type="GO" id="GO:0003796">
    <property type="term" value="F:lysozyme activity"/>
    <property type="evidence" value="ECO:0007669"/>
    <property type="project" value="InterPro"/>
</dbReference>
<organism evidence="4 5">
    <name type="scientific">Pristionchus fissidentatus</name>
    <dbReference type="NCBI Taxonomy" id="1538716"/>
    <lineage>
        <taxon>Eukaryota</taxon>
        <taxon>Metazoa</taxon>
        <taxon>Ecdysozoa</taxon>
        <taxon>Nematoda</taxon>
        <taxon>Chromadorea</taxon>
        <taxon>Rhabditida</taxon>
        <taxon>Rhabditina</taxon>
        <taxon>Diplogasteromorpha</taxon>
        <taxon>Diplogasteroidea</taxon>
        <taxon>Neodiplogasteridae</taxon>
        <taxon>Pristionchus</taxon>
    </lineage>
</organism>
<dbReference type="Gene3D" id="3.20.20.80">
    <property type="entry name" value="Glycosidases"/>
    <property type="match status" value="1"/>
</dbReference>
<dbReference type="InterPro" id="IPR051595">
    <property type="entry name" value="GH25_Enzymes"/>
</dbReference>
<dbReference type="GO" id="GO:0007165">
    <property type="term" value="P:signal transduction"/>
    <property type="evidence" value="ECO:0007669"/>
    <property type="project" value="TreeGrafter"/>
</dbReference>
<gene>
    <name evidence="4" type="ORF">PFISCL1PPCAC_1456</name>
</gene>
<dbReference type="SUPFAM" id="SSF51445">
    <property type="entry name" value="(Trans)glycosidases"/>
    <property type="match status" value="1"/>
</dbReference>
<keyword evidence="2 3" id="KW-0732">Signal</keyword>
<comment type="similarity">
    <text evidence="1">Belongs to the glycosyl hydrolase 25 family.</text>
</comment>
<dbReference type="InterPro" id="IPR002053">
    <property type="entry name" value="Glyco_hydro_25"/>
</dbReference>
<dbReference type="GO" id="GO:0045087">
    <property type="term" value="P:innate immune response"/>
    <property type="evidence" value="ECO:0007669"/>
    <property type="project" value="TreeGrafter"/>
</dbReference>
<feature type="signal peptide" evidence="3">
    <location>
        <begin position="1"/>
        <end position="18"/>
    </location>
</feature>
<dbReference type="PANTHER" id="PTHR23208:SF36">
    <property type="entry name" value="LYSOZYME-RELATED"/>
    <property type="match status" value="1"/>
</dbReference>
<dbReference type="CDD" id="cd06416">
    <property type="entry name" value="GH25_Lys1-like"/>
    <property type="match status" value="1"/>
</dbReference>
<protein>
    <recommendedName>
        <fullName evidence="6">Glycoside hydrolase</fullName>
    </recommendedName>
</protein>
<dbReference type="Pfam" id="PF01183">
    <property type="entry name" value="Glyco_hydro_25"/>
    <property type="match status" value="1"/>
</dbReference>
<evidence type="ECO:0008006" key="6">
    <source>
        <dbReference type="Google" id="ProtNLM"/>
    </source>
</evidence>